<evidence type="ECO:0000313" key="3">
    <source>
        <dbReference type="EMBL" id="CAL1279159.1"/>
    </source>
</evidence>
<name>A0AAV2A5I6_9ARAC</name>
<sequence length="253" mass="27645">MCNSAAYVYIFVYLRAEFTDSSSSIKIFRFQESINMDLKLEVCIESIASALAAEEGGLMKMAKKLLKIPVFMLVRPRAGNFVYSPEEISLMEEDIHTGVNLGIDGFVTGTLRTNGRIDKEACSRLIGAANGLPVTFHRAFDMSINSQPLQEIIDLGFRRILTSGRCSTAHEGMLSIKTLIEEANSRIIIMPGSGISPLNLQEIMETTGALEFHSSGQCKGSNPVVDEAVVKGATFSPLTSVDVVKKMKSILKK</sequence>
<dbReference type="InterPro" id="IPR036822">
    <property type="entry name" value="CutC-like_dom_sf"/>
</dbReference>
<dbReference type="Gene3D" id="3.20.20.380">
    <property type="entry name" value="Copper homeostasis (CutC) domain"/>
    <property type="match status" value="1"/>
</dbReference>
<evidence type="ECO:0000313" key="4">
    <source>
        <dbReference type="Proteomes" id="UP001497382"/>
    </source>
</evidence>
<dbReference type="InterPro" id="IPR005627">
    <property type="entry name" value="CutC-like"/>
</dbReference>
<dbReference type="PANTHER" id="PTHR12598:SF0">
    <property type="entry name" value="COPPER HOMEOSTASIS PROTEIN CUTC HOMOLOG"/>
    <property type="match status" value="1"/>
</dbReference>
<dbReference type="Pfam" id="PF03932">
    <property type="entry name" value="CutC"/>
    <property type="match status" value="1"/>
</dbReference>
<dbReference type="EMBL" id="CAXIEN010000119">
    <property type="protein sequence ID" value="CAL1279159.1"/>
    <property type="molecule type" value="Genomic_DNA"/>
</dbReference>
<gene>
    <name evidence="3" type="ORF">LARSCL_LOCUS10184</name>
</gene>
<comment type="caution">
    <text evidence="3">The sequence shown here is derived from an EMBL/GenBank/DDBJ whole genome shotgun (WGS) entry which is preliminary data.</text>
</comment>
<dbReference type="GO" id="GO:0005507">
    <property type="term" value="F:copper ion binding"/>
    <property type="evidence" value="ECO:0007669"/>
    <property type="project" value="TreeGrafter"/>
</dbReference>
<organism evidence="3 4">
    <name type="scientific">Larinioides sclopetarius</name>
    <dbReference type="NCBI Taxonomy" id="280406"/>
    <lineage>
        <taxon>Eukaryota</taxon>
        <taxon>Metazoa</taxon>
        <taxon>Ecdysozoa</taxon>
        <taxon>Arthropoda</taxon>
        <taxon>Chelicerata</taxon>
        <taxon>Arachnida</taxon>
        <taxon>Araneae</taxon>
        <taxon>Araneomorphae</taxon>
        <taxon>Entelegynae</taxon>
        <taxon>Araneoidea</taxon>
        <taxon>Araneidae</taxon>
        <taxon>Larinioides</taxon>
    </lineage>
</organism>
<accession>A0AAV2A5I6</accession>
<dbReference type="Proteomes" id="UP001497382">
    <property type="component" value="Unassembled WGS sequence"/>
</dbReference>
<keyword evidence="4" id="KW-1185">Reference proteome</keyword>
<protein>
    <recommendedName>
        <fullName evidence="2">Copper homeostasis protein cutC homolog</fullName>
    </recommendedName>
</protein>
<comment type="similarity">
    <text evidence="1">Belongs to the CutC family.</text>
</comment>
<proteinExistence type="inferred from homology"/>
<dbReference type="SUPFAM" id="SSF110395">
    <property type="entry name" value="CutC-like"/>
    <property type="match status" value="1"/>
</dbReference>
<dbReference type="PANTHER" id="PTHR12598">
    <property type="entry name" value="COPPER HOMEOSTASIS PROTEIN CUTC"/>
    <property type="match status" value="1"/>
</dbReference>
<evidence type="ECO:0000256" key="1">
    <source>
        <dbReference type="ARBA" id="ARBA00007768"/>
    </source>
</evidence>
<dbReference type="AlphaFoldDB" id="A0AAV2A5I6"/>
<reference evidence="3 4" key="1">
    <citation type="submission" date="2024-04" db="EMBL/GenBank/DDBJ databases">
        <authorList>
            <person name="Rising A."/>
            <person name="Reimegard J."/>
            <person name="Sonavane S."/>
            <person name="Akerstrom W."/>
            <person name="Nylinder S."/>
            <person name="Hedman E."/>
            <person name="Kallberg Y."/>
        </authorList>
    </citation>
    <scope>NUCLEOTIDE SEQUENCE [LARGE SCALE GENOMIC DNA]</scope>
</reference>
<evidence type="ECO:0000256" key="2">
    <source>
        <dbReference type="ARBA" id="ARBA00019014"/>
    </source>
</evidence>